<name>A0ABS7EM02_9FLAO</name>
<feature type="domain" description="AMP-dependent synthetase/ligase" evidence="1">
    <location>
        <begin position="9"/>
        <end position="356"/>
    </location>
</feature>
<dbReference type="RefSeq" id="WP_220112314.1">
    <property type="nucleotide sequence ID" value="NZ_JAHZSV010000001.1"/>
</dbReference>
<dbReference type="PANTHER" id="PTHR45527">
    <property type="entry name" value="NONRIBOSOMAL PEPTIDE SYNTHETASE"/>
    <property type="match status" value="1"/>
</dbReference>
<evidence type="ECO:0000259" key="1">
    <source>
        <dbReference type="Pfam" id="PF00501"/>
    </source>
</evidence>
<comment type="caution">
    <text evidence="2">The sequence shown here is derived from an EMBL/GenBank/DDBJ whole genome shotgun (WGS) entry which is preliminary data.</text>
</comment>
<dbReference type="Gene3D" id="3.30.300.30">
    <property type="match status" value="1"/>
</dbReference>
<gene>
    <name evidence="2" type="ORF">K1F36_02125</name>
</gene>
<dbReference type="Gene3D" id="3.40.50.12780">
    <property type="entry name" value="N-terminal domain of ligase-like"/>
    <property type="match status" value="1"/>
</dbReference>
<proteinExistence type="predicted"/>
<dbReference type="InterPro" id="IPR020845">
    <property type="entry name" value="AMP-binding_CS"/>
</dbReference>
<dbReference type="InterPro" id="IPR042099">
    <property type="entry name" value="ANL_N_sf"/>
</dbReference>
<evidence type="ECO:0000313" key="2">
    <source>
        <dbReference type="EMBL" id="MBW8198609.1"/>
    </source>
</evidence>
<protein>
    <submittedName>
        <fullName evidence="2">AMP-binding protein</fullName>
    </submittedName>
</protein>
<keyword evidence="3" id="KW-1185">Reference proteome</keyword>
<dbReference type="PROSITE" id="PS00455">
    <property type="entry name" value="AMP_BINDING"/>
    <property type="match status" value="1"/>
</dbReference>
<reference evidence="2 3" key="1">
    <citation type="submission" date="2021-08" db="EMBL/GenBank/DDBJ databases">
        <title>Muricauda profundi sp. nov., a marine bacterium isolated from deep seawater of the Mariana Trench.</title>
        <authorList>
            <person name="Wei Y."/>
        </authorList>
    </citation>
    <scope>NUCLEOTIDE SEQUENCE [LARGE SCALE GENOMIC DNA]</scope>
    <source>
        <strain evidence="2 3">W52</strain>
    </source>
</reference>
<organism evidence="2 3">
    <name type="scientific">Flagellimonas abyssi</name>
    <dbReference type="NCBI Taxonomy" id="2864871"/>
    <lineage>
        <taxon>Bacteria</taxon>
        <taxon>Pseudomonadati</taxon>
        <taxon>Bacteroidota</taxon>
        <taxon>Flavobacteriia</taxon>
        <taxon>Flavobacteriales</taxon>
        <taxon>Flavobacteriaceae</taxon>
        <taxon>Flagellimonas</taxon>
    </lineage>
</organism>
<dbReference type="SUPFAM" id="SSF56801">
    <property type="entry name" value="Acetyl-CoA synthetase-like"/>
    <property type="match status" value="1"/>
</dbReference>
<dbReference type="EMBL" id="JAHZSV010000001">
    <property type="protein sequence ID" value="MBW8198609.1"/>
    <property type="molecule type" value="Genomic_DNA"/>
</dbReference>
<sequence length="498" mass="56497">MKFLETLQNSIKVHSDLNAFFINGNHYTYQELGTAVNAIRVAIQKEIPISEKYVGLITNDDLETYAAIIALWFEGKAYVAINPIYPRSRNEEILAQTNSVFVMDSSPSPYFGKGFKVIATHSLDMVNNIHHSPPKKVEQNDIAYVIFTSGSTGIPKGAPVSFKNLNGFANAIDNNLSFSLSETDRCLQMFELTFDMSVVSYLAPLLKGACVYTVPKDSIKYFQIIKLLSEHQLTLLIMVPSIIHFLRPYFKEIRSESVRYSCFAGGKLYGDIGKEWNACIPNAQIINYYGPTETTIYCGGYLFDKEGNNKEENGVVSIGKPFDNTTYLVIDENNNEVEYGQTGELCIAGEQLFPGYIQNEERNKLVFFEKQHNDKTLLFYKSGDMCYRDQDGDYMYVGRADFQVKIRGFRVELGEIEYHVKKKLPGLDITVIDLDDGNGNTELGLAVCSRELDLKPTLSYLKDNLPPYMIPTRFLFIDKLPHSVNDKIDMKKLRTLFK</sequence>
<dbReference type="InterPro" id="IPR045851">
    <property type="entry name" value="AMP-bd_C_sf"/>
</dbReference>
<dbReference type="InterPro" id="IPR000873">
    <property type="entry name" value="AMP-dep_synth/lig_dom"/>
</dbReference>
<dbReference type="Pfam" id="PF00501">
    <property type="entry name" value="AMP-binding"/>
    <property type="match status" value="1"/>
</dbReference>
<evidence type="ECO:0000313" key="3">
    <source>
        <dbReference type="Proteomes" id="UP001196136"/>
    </source>
</evidence>
<dbReference type="Proteomes" id="UP001196136">
    <property type="component" value="Unassembled WGS sequence"/>
</dbReference>
<dbReference type="PANTHER" id="PTHR45527:SF1">
    <property type="entry name" value="FATTY ACID SYNTHASE"/>
    <property type="match status" value="1"/>
</dbReference>
<accession>A0ABS7EM02</accession>